<dbReference type="PANTHER" id="PTHR31223:SF70">
    <property type="entry name" value="LOG FAMILY PROTEIN YJL055W"/>
    <property type="match status" value="1"/>
</dbReference>
<dbReference type="AlphaFoldDB" id="C6C1L8"/>
<dbReference type="GO" id="GO:0005829">
    <property type="term" value="C:cytosol"/>
    <property type="evidence" value="ECO:0007669"/>
    <property type="project" value="TreeGrafter"/>
</dbReference>
<dbReference type="Gene3D" id="3.40.50.450">
    <property type="match status" value="1"/>
</dbReference>
<dbReference type="eggNOG" id="COG1611">
    <property type="taxonomic scope" value="Bacteria"/>
</dbReference>
<dbReference type="Pfam" id="PF03641">
    <property type="entry name" value="Lysine_decarbox"/>
    <property type="match status" value="1"/>
</dbReference>
<dbReference type="STRING" id="526222.Desal_3142"/>
<dbReference type="KEGG" id="dsa:Desal_3142"/>
<proteinExistence type="inferred from homology"/>
<reference evidence="4 5" key="1">
    <citation type="submission" date="2009-06" db="EMBL/GenBank/DDBJ databases">
        <title>Complete sequence of Desulfovibrio salexigens DSM 2638.</title>
        <authorList>
            <consortium name="US DOE Joint Genome Institute"/>
            <person name="Lucas S."/>
            <person name="Copeland A."/>
            <person name="Lapidus A."/>
            <person name="Glavina del Rio T."/>
            <person name="Tice H."/>
            <person name="Bruce D."/>
            <person name="Goodwin L."/>
            <person name="Pitluck S."/>
            <person name="Munk A.C."/>
            <person name="Brettin T."/>
            <person name="Detter J.C."/>
            <person name="Han C."/>
            <person name="Tapia R."/>
            <person name="Larimer F."/>
            <person name="Land M."/>
            <person name="Hauser L."/>
            <person name="Kyrpides N."/>
            <person name="Anderson I."/>
            <person name="Wall J.D."/>
            <person name="Arkin A.P."/>
            <person name="Dehal P."/>
            <person name="Chivian D."/>
            <person name="Giles B."/>
            <person name="Hazen T.C."/>
        </authorList>
    </citation>
    <scope>NUCLEOTIDE SEQUENCE [LARGE SCALE GENOMIC DNA]</scope>
    <source>
        <strain evidence="5">ATCC 14822 / DSM 2638 / NCIMB 8403 / VKM B-1763</strain>
    </source>
</reference>
<keyword evidence="5" id="KW-1185">Reference proteome</keyword>
<dbReference type="GO" id="GO:0008714">
    <property type="term" value="F:AMP nucleosidase activity"/>
    <property type="evidence" value="ECO:0007669"/>
    <property type="project" value="UniProtKB-EC"/>
</dbReference>
<dbReference type="EMBL" id="CP001649">
    <property type="protein sequence ID" value="ACS81193.1"/>
    <property type="molecule type" value="Genomic_DNA"/>
</dbReference>
<keyword evidence="3" id="KW-0203">Cytokinin biosynthesis</keyword>
<dbReference type="Proteomes" id="UP000002601">
    <property type="component" value="Chromosome"/>
</dbReference>
<organism evidence="4 5">
    <name type="scientific">Maridesulfovibrio salexigens (strain ATCC 14822 / DSM 2638 / NCIMB 8403 / VKM B-1763)</name>
    <name type="common">Desulfovibrio salexigens</name>
    <dbReference type="NCBI Taxonomy" id="526222"/>
    <lineage>
        <taxon>Bacteria</taxon>
        <taxon>Pseudomonadati</taxon>
        <taxon>Thermodesulfobacteriota</taxon>
        <taxon>Desulfovibrionia</taxon>
        <taxon>Desulfovibrionales</taxon>
        <taxon>Desulfovibrionaceae</taxon>
        <taxon>Maridesulfovibrio</taxon>
    </lineage>
</organism>
<dbReference type="InterPro" id="IPR005269">
    <property type="entry name" value="LOG"/>
</dbReference>
<dbReference type="SUPFAM" id="SSF102405">
    <property type="entry name" value="MCP/YpsA-like"/>
    <property type="match status" value="1"/>
</dbReference>
<accession>C6C1L8</accession>
<dbReference type="EC" id="3.2.2.n1" evidence="3"/>
<evidence type="ECO:0000256" key="2">
    <source>
        <dbReference type="ARBA" id="ARBA00006763"/>
    </source>
</evidence>
<dbReference type="HOGENOM" id="CLU_058336_4_2_7"/>
<protein>
    <recommendedName>
        <fullName evidence="3">Cytokinin riboside 5'-monophosphate phosphoribohydrolase</fullName>
        <ecNumber evidence="3">3.2.2.n1</ecNumber>
    </recommendedName>
</protein>
<dbReference type="OrthoDB" id="9801098at2"/>
<dbReference type="RefSeq" id="WP_015853009.1">
    <property type="nucleotide sequence ID" value="NC_012881.1"/>
</dbReference>
<comment type="catalytic activity">
    <reaction evidence="1">
        <text>AMP + H2O = D-ribose 5-phosphate + adenine</text>
        <dbReference type="Rhea" id="RHEA:20129"/>
        <dbReference type="ChEBI" id="CHEBI:15377"/>
        <dbReference type="ChEBI" id="CHEBI:16708"/>
        <dbReference type="ChEBI" id="CHEBI:78346"/>
        <dbReference type="ChEBI" id="CHEBI:456215"/>
        <dbReference type="EC" id="3.2.2.4"/>
    </reaction>
</comment>
<gene>
    <name evidence="4" type="ordered locus">Desal_3142</name>
</gene>
<evidence type="ECO:0000256" key="1">
    <source>
        <dbReference type="ARBA" id="ARBA00000274"/>
    </source>
</evidence>
<sequence>MNSICIFLGSNTGNDPLYMQAARETGLELAKRNITCVYGGSSTGMMNELADSALGAGGKVIGVTVQALKDKEQFHKGLSELHVTPTMHERKKMMIELSDGFIALPGGIGTYEEFFEVYTLKQLGFHSKPCGLLNVNNFYNPLELMMSTAEGEGFLKTPYAESVSVSGSVPELFDLLLDTLDTPAKLSR</sequence>
<dbReference type="GO" id="GO:0009691">
    <property type="term" value="P:cytokinin biosynthetic process"/>
    <property type="evidence" value="ECO:0007669"/>
    <property type="project" value="UniProtKB-UniRule"/>
</dbReference>
<dbReference type="NCBIfam" id="TIGR00730">
    <property type="entry name" value="Rossman fold protein, TIGR00730 family"/>
    <property type="match status" value="1"/>
</dbReference>
<dbReference type="InterPro" id="IPR031100">
    <property type="entry name" value="LOG_fam"/>
</dbReference>
<evidence type="ECO:0000313" key="5">
    <source>
        <dbReference type="Proteomes" id="UP000002601"/>
    </source>
</evidence>
<evidence type="ECO:0000313" key="4">
    <source>
        <dbReference type="EMBL" id="ACS81193.1"/>
    </source>
</evidence>
<comment type="similarity">
    <text evidence="2 3">Belongs to the LOG family.</text>
</comment>
<name>C6C1L8_MARSD</name>
<dbReference type="PANTHER" id="PTHR31223">
    <property type="entry name" value="LOG FAMILY PROTEIN YJL055W"/>
    <property type="match status" value="1"/>
</dbReference>
<evidence type="ECO:0000256" key="3">
    <source>
        <dbReference type="RuleBase" id="RU363015"/>
    </source>
</evidence>
<keyword evidence="3" id="KW-0378">Hydrolase</keyword>